<keyword evidence="6 8" id="KW-0645">Protease</keyword>
<dbReference type="OrthoDB" id="9796770at2"/>
<dbReference type="EMBL" id="CP036164">
    <property type="protein sequence ID" value="QBF45153.1"/>
    <property type="molecule type" value="Genomic_DNA"/>
</dbReference>
<evidence type="ECO:0000256" key="3">
    <source>
        <dbReference type="ARBA" id="ARBA00010088"/>
    </source>
</evidence>
<dbReference type="GO" id="GO:0005737">
    <property type="term" value="C:cytoplasm"/>
    <property type="evidence" value="ECO:0007669"/>
    <property type="project" value="UniProtKB-SubCell"/>
</dbReference>
<accession>A0A4P6MV42</accession>
<evidence type="ECO:0000259" key="10">
    <source>
        <dbReference type="Pfam" id="PF00561"/>
    </source>
</evidence>
<evidence type="ECO:0000256" key="9">
    <source>
        <dbReference type="PIRSR" id="PIRSR006431-1"/>
    </source>
</evidence>
<evidence type="ECO:0000256" key="8">
    <source>
        <dbReference type="PIRNR" id="PIRNR006431"/>
    </source>
</evidence>
<reference evidence="11 12" key="1">
    <citation type="submission" date="2019-02" db="EMBL/GenBank/DDBJ databases">
        <title>Genomic data mining of an Antarctic deep-sea actinobacterium, Janibacterlimosus P3-3-X1.</title>
        <authorList>
            <person name="Liao L."/>
            <person name="Chen B."/>
        </authorList>
    </citation>
    <scope>NUCLEOTIDE SEQUENCE [LARGE SCALE GENOMIC DNA]</scope>
    <source>
        <strain evidence="11 12">P3-3-X1</strain>
    </source>
</reference>
<dbReference type="PANTHER" id="PTHR43722:SF1">
    <property type="entry name" value="PROLINE IMINOPEPTIDASE"/>
    <property type="match status" value="1"/>
</dbReference>
<feature type="active site" description="Nucleophile" evidence="9">
    <location>
        <position position="114"/>
    </location>
</feature>
<evidence type="ECO:0000313" key="11">
    <source>
        <dbReference type="EMBL" id="QBF45153.1"/>
    </source>
</evidence>
<dbReference type="PRINTS" id="PR00793">
    <property type="entry name" value="PROAMNOPTASE"/>
</dbReference>
<dbReference type="Proteomes" id="UP000290408">
    <property type="component" value="Chromosome"/>
</dbReference>
<proteinExistence type="inferred from homology"/>
<evidence type="ECO:0000256" key="4">
    <source>
        <dbReference type="ARBA" id="ARBA00022438"/>
    </source>
</evidence>
<dbReference type="RefSeq" id="WP_130628396.1">
    <property type="nucleotide sequence ID" value="NZ_CP036164.1"/>
</dbReference>
<feature type="domain" description="AB hydrolase-1" evidence="10">
    <location>
        <begin position="37"/>
        <end position="143"/>
    </location>
</feature>
<keyword evidence="4 8" id="KW-0031">Aminopeptidase</keyword>
<keyword evidence="7 8" id="KW-0378">Hydrolase</keyword>
<dbReference type="InterPro" id="IPR002410">
    <property type="entry name" value="Peptidase_S33"/>
</dbReference>
<dbReference type="GO" id="GO:0004177">
    <property type="term" value="F:aminopeptidase activity"/>
    <property type="evidence" value="ECO:0007669"/>
    <property type="project" value="UniProtKB-UniRule"/>
</dbReference>
<name>A0A4P6MV42_9MICO</name>
<dbReference type="Gene3D" id="3.40.50.1820">
    <property type="entry name" value="alpha/beta hydrolase"/>
    <property type="match status" value="1"/>
</dbReference>
<evidence type="ECO:0000256" key="5">
    <source>
        <dbReference type="ARBA" id="ARBA00022490"/>
    </source>
</evidence>
<organism evidence="11 12">
    <name type="scientific">Janibacter limosus</name>
    <dbReference type="NCBI Taxonomy" id="53458"/>
    <lineage>
        <taxon>Bacteria</taxon>
        <taxon>Bacillati</taxon>
        <taxon>Actinomycetota</taxon>
        <taxon>Actinomycetes</taxon>
        <taxon>Micrococcales</taxon>
        <taxon>Intrasporangiaceae</taxon>
        <taxon>Janibacter</taxon>
    </lineage>
</organism>
<dbReference type="KEGG" id="jli:EXU32_02035"/>
<keyword evidence="12" id="KW-1185">Reference proteome</keyword>
<comment type="similarity">
    <text evidence="3 8">Belongs to the peptidase S33 family.</text>
</comment>
<dbReference type="STRING" id="1216970.GCA_001570985_01785"/>
<gene>
    <name evidence="11" type="ORF">EXU32_02035</name>
</gene>
<dbReference type="PIRSF" id="PIRSF006431">
    <property type="entry name" value="Pept_S33"/>
    <property type="match status" value="1"/>
</dbReference>
<feature type="active site" evidence="9">
    <location>
        <position position="269"/>
    </location>
</feature>
<evidence type="ECO:0000256" key="7">
    <source>
        <dbReference type="ARBA" id="ARBA00022801"/>
    </source>
</evidence>
<comment type="subcellular location">
    <subcellularLocation>
        <location evidence="2 8">Cytoplasm</location>
    </subcellularLocation>
</comment>
<evidence type="ECO:0000313" key="12">
    <source>
        <dbReference type="Proteomes" id="UP000290408"/>
    </source>
</evidence>
<comment type="catalytic activity">
    <reaction evidence="1 8">
        <text>Release of N-terminal proline from a peptide.</text>
        <dbReference type="EC" id="3.4.11.5"/>
    </reaction>
</comment>
<sequence>MVRYPLVEPFDEGVLETSDGHHIRWERVGSPGGKPAVVLHGGPGSGAAPWWRRYFDPERYCVTLFDQRGCGGSRPLASDPDADLSTITTQHLIADIEALRELHAVERWLVLGGSWGSTLGLAYAVAHPERVSEMVFWGAVTTTREEVDWLTWTMGEIYPEAFASLRSLVPHVERGGNLTIAINELLLDRDPAVHHRAARAWCDWEERLAALTGPPVASPRYADPTFALGFARLVTHFFGHHAFLPSDGISGHLDAIRDIPAVLVRGRLDIAAPLGVVHRLVERLPLATLHVVEDEDHGGAEVTDGLIVRATDDFAR</sequence>
<dbReference type="Pfam" id="PF00561">
    <property type="entry name" value="Abhydrolase_1"/>
    <property type="match status" value="1"/>
</dbReference>
<dbReference type="AlphaFoldDB" id="A0A4P6MV42"/>
<evidence type="ECO:0000256" key="6">
    <source>
        <dbReference type="ARBA" id="ARBA00022670"/>
    </source>
</evidence>
<dbReference type="SUPFAM" id="SSF53474">
    <property type="entry name" value="alpha/beta-Hydrolases"/>
    <property type="match status" value="1"/>
</dbReference>
<dbReference type="PANTHER" id="PTHR43722">
    <property type="entry name" value="PROLINE IMINOPEPTIDASE"/>
    <property type="match status" value="1"/>
</dbReference>
<dbReference type="InterPro" id="IPR005944">
    <property type="entry name" value="Pro_iminopeptidase"/>
</dbReference>
<keyword evidence="5 8" id="KW-0963">Cytoplasm</keyword>
<evidence type="ECO:0000256" key="2">
    <source>
        <dbReference type="ARBA" id="ARBA00004496"/>
    </source>
</evidence>
<dbReference type="InterPro" id="IPR000073">
    <property type="entry name" value="AB_hydrolase_1"/>
</dbReference>
<dbReference type="GO" id="GO:0006508">
    <property type="term" value="P:proteolysis"/>
    <property type="evidence" value="ECO:0007669"/>
    <property type="project" value="UniProtKB-KW"/>
</dbReference>
<dbReference type="InterPro" id="IPR029058">
    <property type="entry name" value="AB_hydrolase_fold"/>
</dbReference>
<feature type="active site" description="Proton donor" evidence="9">
    <location>
        <position position="297"/>
    </location>
</feature>
<protein>
    <recommendedName>
        <fullName evidence="8">Proline iminopeptidase</fullName>
        <shortName evidence="8">PIP</shortName>
        <ecNumber evidence="8">3.4.11.5</ecNumber>
    </recommendedName>
    <alternativeName>
        <fullName evidence="8">Prolyl aminopeptidase</fullName>
    </alternativeName>
</protein>
<evidence type="ECO:0000256" key="1">
    <source>
        <dbReference type="ARBA" id="ARBA00001585"/>
    </source>
</evidence>
<dbReference type="EC" id="3.4.11.5" evidence="8"/>